<dbReference type="EMBL" id="VEPZ02001455">
    <property type="protein sequence ID" value="KAE8672037.1"/>
    <property type="molecule type" value="Genomic_DNA"/>
</dbReference>
<dbReference type="InterPro" id="IPR050600">
    <property type="entry name" value="SETD3_SETD6_MTase"/>
</dbReference>
<name>A0A6A2YDX1_HIBSY</name>
<dbReference type="SUPFAM" id="SSF82199">
    <property type="entry name" value="SET domain"/>
    <property type="match status" value="1"/>
</dbReference>
<accession>A0A6A2YDX1</accession>
<comment type="caution">
    <text evidence="1">The sequence shown here is derived from an EMBL/GenBank/DDBJ whole genome shotgun (WGS) entry which is preliminary data.</text>
</comment>
<dbReference type="Gene3D" id="3.90.1410.10">
    <property type="entry name" value="set domain protein methyltransferase, domain 1"/>
    <property type="match status" value="1"/>
</dbReference>
<evidence type="ECO:0008006" key="3">
    <source>
        <dbReference type="Google" id="ProtNLM"/>
    </source>
</evidence>
<evidence type="ECO:0000313" key="2">
    <source>
        <dbReference type="Proteomes" id="UP000436088"/>
    </source>
</evidence>
<organism evidence="1 2">
    <name type="scientific">Hibiscus syriacus</name>
    <name type="common">Rose of Sharon</name>
    <dbReference type="NCBI Taxonomy" id="106335"/>
    <lineage>
        <taxon>Eukaryota</taxon>
        <taxon>Viridiplantae</taxon>
        <taxon>Streptophyta</taxon>
        <taxon>Embryophyta</taxon>
        <taxon>Tracheophyta</taxon>
        <taxon>Spermatophyta</taxon>
        <taxon>Magnoliopsida</taxon>
        <taxon>eudicotyledons</taxon>
        <taxon>Gunneridae</taxon>
        <taxon>Pentapetalae</taxon>
        <taxon>rosids</taxon>
        <taxon>malvids</taxon>
        <taxon>Malvales</taxon>
        <taxon>Malvaceae</taxon>
        <taxon>Malvoideae</taxon>
        <taxon>Hibiscus</taxon>
    </lineage>
</organism>
<dbReference type="PANTHER" id="PTHR13271:SF103">
    <property type="entry name" value="N-METHYLTRANSFERASE DOMAIN AND SET DOMAIN CONTAINING PROTEIN-RELATED"/>
    <property type="match status" value="1"/>
</dbReference>
<dbReference type="PANTHER" id="PTHR13271">
    <property type="entry name" value="UNCHARACTERIZED PUTATIVE METHYLTRANSFERASE"/>
    <property type="match status" value="1"/>
</dbReference>
<gene>
    <name evidence="1" type="ORF">F3Y22_tig00111873pilonHSYRG00019</name>
</gene>
<reference evidence="1" key="1">
    <citation type="submission" date="2019-09" db="EMBL/GenBank/DDBJ databases">
        <title>Draft genome information of white flower Hibiscus syriacus.</title>
        <authorList>
            <person name="Kim Y.-M."/>
        </authorList>
    </citation>
    <scope>NUCLEOTIDE SEQUENCE [LARGE SCALE GENOMIC DNA]</scope>
    <source>
        <strain evidence="1">YM2019G1</strain>
    </source>
</reference>
<dbReference type="InterPro" id="IPR046341">
    <property type="entry name" value="SET_dom_sf"/>
</dbReference>
<dbReference type="Proteomes" id="UP000436088">
    <property type="component" value="Unassembled WGS sequence"/>
</dbReference>
<sequence length="117" mass="13572">MALDGTLLFEEIMQAKHLRVQYDELFLALSNDHPDIFPPELYTWEQFLWACELWYSNSMKIMFADGKLRTCLIPVAGFLNHSVGTSTYSSLWQSRSCNEFFEVSSIKTLQCWGTMLS</sequence>
<protein>
    <recommendedName>
        <fullName evidence="3">SET domain-containing protein</fullName>
    </recommendedName>
</protein>
<dbReference type="GO" id="GO:0016279">
    <property type="term" value="F:protein-lysine N-methyltransferase activity"/>
    <property type="evidence" value="ECO:0007669"/>
    <property type="project" value="TreeGrafter"/>
</dbReference>
<dbReference type="AlphaFoldDB" id="A0A6A2YDX1"/>
<keyword evidence="2" id="KW-1185">Reference proteome</keyword>
<evidence type="ECO:0000313" key="1">
    <source>
        <dbReference type="EMBL" id="KAE8672037.1"/>
    </source>
</evidence>
<proteinExistence type="predicted"/>